<dbReference type="Pfam" id="PF17917">
    <property type="entry name" value="RT_RNaseH"/>
    <property type="match status" value="1"/>
</dbReference>
<feature type="domain" description="Reverse transcriptase RNase H-like" evidence="8">
    <location>
        <begin position="2"/>
        <end position="55"/>
    </location>
</feature>
<evidence type="ECO:0000256" key="7">
    <source>
        <dbReference type="SAM" id="MobiDB-lite"/>
    </source>
</evidence>
<comment type="caution">
    <text evidence="9">The sequence shown here is derived from an EMBL/GenBank/DDBJ whole genome shotgun (WGS) entry which is preliminary data.</text>
</comment>
<keyword evidence="5" id="KW-0378">Hydrolase</keyword>
<reference evidence="9" key="2">
    <citation type="journal article" date="2014" name="PLoS Genet.">
        <title>Signature gene expression reveals novel clues to the molecular mechanisms of dimorphic transition in Penicillium marneffei.</title>
        <authorList>
            <person name="Yang E."/>
            <person name="Wang G."/>
            <person name="Cai J."/>
            <person name="Woo P.C."/>
            <person name="Lau S.K."/>
            <person name="Yuen K.-Y."/>
            <person name="Chow W.-N."/>
            <person name="Lin X."/>
        </authorList>
    </citation>
    <scope>NUCLEOTIDE SEQUENCE</scope>
    <source>
        <strain evidence="9">PM1</strain>
    </source>
</reference>
<dbReference type="GO" id="GO:0016787">
    <property type="term" value="F:hydrolase activity"/>
    <property type="evidence" value="ECO:0007669"/>
    <property type="project" value="UniProtKB-KW"/>
</dbReference>
<proteinExistence type="predicted"/>
<feature type="region of interest" description="Disordered" evidence="7">
    <location>
        <begin position="77"/>
        <end position="113"/>
    </location>
</feature>
<reference key="1">
    <citation type="journal article" date="2014" name="PLoS Genet.">
        <title>Signature Gene Expression Reveals Novel Clues to the Molecular Mechanisms of Dimorphic Transition in Penicillium marneffei.</title>
        <authorList>
            <person name="Yang E."/>
            <person name="Wang G."/>
            <person name="Cai J."/>
            <person name="Woo P.C."/>
            <person name="Lau S.K."/>
            <person name="Yuen K.-Y."/>
            <person name="Chow W.-N."/>
            <person name="Lin X."/>
        </authorList>
    </citation>
    <scope>NUCLEOTIDE SEQUENCE [LARGE SCALE GENOMIC DNA]</scope>
    <source>
        <strain>PM1</strain>
    </source>
</reference>
<dbReference type="PANTHER" id="PTHR34072:SF52">
    <property type="entry name" value="RIBONUCLEASE H"/>
    <property type="match status" value="1"/>
</dbReference>
<dbReference type="PANTHER" id="PTHR34072">
    <property type="entry name" value="ENZYMATIC POLYPROTEIN-RELATED"/>
    <property type="match status" value="1"/>
</dbReference>
<keyword evidence="6" id="KW-0695">RNA-directed DNA polymerase</keyword>
<organism evidence="9">
    <name type="scientific">Talaromyces marneffei PM1</name>
    <dbReference type="NCBI Taxonomy" id="1077442"/>
    <lineage>
        <taxon>Eukaryota</taxon>
        <taxon>Fungi</taxon>
        <taxon>Dikarya</taxon>
        <taxon>Ascomycota</taxon>
        <taxon>Pezizomycotina</taxon>
        <taxon>Eurotiomycetes</taxon>
        <taxon>Eurotiomycetidae</taxon>
        <taxon>Eurotiales</taxon>
        <taxon>Trichocomaceae</taxon>
        <taxon>Talaromyces</taxon>
        <taxon>Talaromyces sect. Talaromyces</taxon>
    </lineage>
</organism>
<dbReference type="SUPFAM" id="SSF56672">
    <property type="entry name" value="DNA/RNA polymerases"/>
    <property type="match status" value="1"/>
</dbReference>
<evidence type="ECO:0000259" key="8">
    <source>
        <dbReference type="Pfam" id="PF17917"/>
    </source>
</evidence>
<feature type="compositionally biased region" description="Basic and acidic residues" evidence="7">
    <location>
        <begin position="77"/>
        <end position="94"/>
    </location>
</feature>
<protein>
    <submittedName>
        <fullName evidence="9">Transposon Tf2-8 polyprotein</fullName>
    </submittedName>
</protein>
<name>A0A093ULA6_TALMA</name>
<evidence type="ECO:0000256" key="6">
    <source>
        <dbReference type="ARBA" id="ARBA00022918"/>
    </source>
</evidence>
<evidence type="ECO:0000256" key="1">
    <source>
        <dbReference type="ARBA" id="ARBA00022679"/>
    </source>
</evidence>
<keyword evidence="3" id="KW-0540">Nuclease</keyword>
<evidence type="ECO:0000256" key="5">
    <source>
        <dbReference type="ARBA" id="ARBA00022801"/>
    </source>
</evidence>
<dbReference type="InterPro" id="IPR043502">
    <property type="entry name" value="DNA/RNA_pol_sf"/>
</dbReference>
<evidence type="ECO:0000313" key="9">
    <source>
        <dbReference type="EMBL" id="KFX40730.1"/>
    </source>
</evidence>
<dbReference type="GO" id="GO:0004519">
    <property type="term" value="F:endonuclease activity"/>
    <property type="evidence" value="ECO:0007669"/>
    <property type="project" value="UniProtKB-KW"/>
</dbReference>
<sequence>MTQPGPDGKPRLVAYYSKKLIDAELNYEIHDKELLAIIRALQHWRVYLEGAKYLTSKMVRNIWKLLLHNRILQRKENERADALSRRPDHEEGIKTPEPALLRTNRKGDLEYNP</sequence>
<dbReference type="AlphaFoldDB" id="A0A093ULA6"/>
<gene>
    <name evidence="9" type="ORF">GQ26_1210020</name>
</gene>
<keyword evidence="2" id="KW-0548">Nucleotidyltransferase</keyword>
<keyword evidence="4" id="KW-0255">Endonuclease</keyword>
<evidence type="ECO:0000256" key="3">
    <source>
        <dbReference type="ARBA" id="ARBA00022722"/>
    </source>
</evidence>
<evidence type="ECO:0000256" key="2">
    <source>
        <dbReference type="ARBA" id="ARBA00022695"/>
    </source>
</evidence>
<evidence type="ECO:0000256" key="4">
    <source>
        <dbReference type="ARBA" id="ARBA00022759"/>
    </source>
</evidence>
<dbReference type="InterPro" id="IPR041373">
    <property type="entry name" value="RT_RNaseH"/>
</dbReference>
<keyword evidence="1" id="KW-0808">Transferase</keyword>
<dbReference type="EMBL" id="JPOX01000121">
    <property type="protein sequence ID" value="KFX40730.1"/>
    <property type="molecule type" value="Genomic_DNA"/>
</dbReference>
<accession>A0A093ULA6</accession>
<dbReference type="HOGENOM" id="CLU_2135211_0_0_1"/>
<dbReference type="GO" id="GO:0003964">
    <property type="term" value="F:RNA-directed DNA polymerase activity"/>
    <property type="evidence" value="ECO:0007669"/>
    <property type="project" value="UniProtKB-KW"/>
</dbReference>